<accession>A0ABX1DGI0</accession>
<dbReference type="InterPro" id="IPR009056">
    <property type="entry name" value="Cyt_c-like_dom"/>
</dbReference>
<evidence type="ECO:0000313" key="8">
    <source>
        <dbReference type="Proteomes" id="UP000760545"/>
    </source>
</evidence>
<sequence>LDHNYDGIKELDNKLPPWWLYSFYASIIYAAGYMAYYHIFDGDNQVTEYETEMLAAKLAVEEYKKNAPDLVDAESVVLLTDAGELEKGAALYQTNCMACHAGDGGGGIGP</sequence>
<dbReference type="Pfam" id="PF14715">
    <property type="entry name" value="FixP_N"/>
    <property type="match status" value="1"/>
</dbReference>
<organism evidence="7 8">
    <name type="scientific">Tamlana crocina</name>
    <dbReference type="NCBI Taxonomy" id="393006"/>
    <lineage>
        <taxon>Bacteria</taxon>
        <taxon>Pseudomonadati</taxon>
        <taxon>Bacteroidota</taxon>
        <taxon>Flavobacteriia</taxon>
        <taxon>Flavobacteriales</taxon>
        <taxon>Flavobacteriaceae</taxon>
        <taxon>Tamlana</taxon>
    </lineage>
</organism>
<name>A0ABX1DGI0_9FLAO</name>
<feature type="transmembrane region" description="Helical" evidence="5">
    <location>
        <begin position="18"/>
        <end position="36"/>
    </location>
</feature>
<dbReference type="InterPro" id="IPR036909">
    <property type="entry name" value="Cyt_c-like_dom_sf"/>
</dbReference>
<feature type="non-terminal residue" evidence="7">
    <location>
        <position position="110"/>
    </location>
</feature>
<reference evidence="7 8" key="1">
    <citation type="submission" date="2020-03" db="EMBL/GenBank/DDBJ databases">
        <title>Tamlana sp. nov, isolated from XXX.</title>
        <authorList>
            <person name="Cao W.R."/>
        </authorList>
    </citation>
    <scope>NUCLEOTIDE SEQUENCE [LARGE SCALE GENOMIC DNA]</scope>
    <source>
        <strain evidence="7 8">HST1-43</strain>
    </source>
</reference>
<feature type="non-terminal residue" evidence="7">
    <location>
        <position position="1"/>
    </location>
</feature>
<dbReference type="SUPFAM" id="SSF46626">
    <property type="entry name" value="Cytochrome c"/>
    <property type="match status" value="1"/>
</dbReference>
<dbReference type="RefSeq" id="WP_167920414.1">
    <property type="nucleotide sequence ID" value="NZ_JAAVJS010000606.1"/>
</dbReference>
<keyword evidence="3 4" id="KW-0408">Iron</keyword>
<evidence type="ECO:0000256" key="3">
    <source>
        <dbReference type="ARBA" id="ARBA00023004"/>
    </source>
</evidence>
<dbReference type="EMBL" id="JAAVJS010000606">
    <property type="protein sequence ID" value="NJX17417.1"/>
    <property type="molecule type" value="Genomic_DNA"/>
</dbReference>
<keyword evidence="8" id="KW-1185">Reference proteome</keyword>
<dbReference type="Gene3D" id="1.10.760.10">
    <property type="entry name" value="Cytochrome c-like domain"/>
    <property type="match status" value="1"/>
</dbReference>
<dbReference type="Proteomes" id="UP000760545">
    <property type="component" value="Unassembled WGS sequence"/>
</dbReference>
<evidence type="ECO:0000313" key="7">
    <source>
        <dbReference type="EMBL" id="NJX17417.1"/>
    </source>
</evidence>
<gene>
    <name evidence="7" type="ORF">HC176_18260</name>
</gene>
<keyword evidence="5" id="KW-0812">Transmembrane</keyword>
<dbReference type="Pfam" id="PF00034">
    <property type="entry name" value="Cytochrom_C"/>
    <property type="match status" value="1"/>
</dbReference>
<protein>
    <submittedName>
        <fullName evidence="7">C-type cytochrome</fullName>
    </submittedName>
</protein>
<evidence type="ECO:0000256" key="4">
    <source>
        <dbReference type="PROSITE-ProRule" id="PRU00433"/>
    </source>
</evidence>
<keyword evidence="5" id="KW-1133">Transmembrane helix</keyword>
<evidence type="ECO:0000259" key="6">
    <source>
        <dbReference type="PROSITE" id="PS51007"/>
    </source>
</evidence>
<feature type="domain" description="Cytochrome c" evidence="6">
    <location>
        <begin position="83"/>
        <end position="110"/>
    </location>
</feature>
<keyword evidence="5" id="KW-0472">Membrane</keyword>
<evidence type="ECO:0000256" key="1">
    <source>
        <dbReference type="ARBA" id="ARBA00022617"/>
    </source>
</evidence>
<keyword evidence="1 4" id="KW-0349">Heme</keyword>
<comment type="caution">
    <text evidence="7">The sequence shown here is derived from an EMBL/GenBank/DDBJ whole genome shotgun (WGS) entry which is preliminary data.</text>
</comment>
<evidence type="ECO:0000256" key="5">
    <source>
        <dbReference type="SAM" id="Phobius"/>
    </source>
</evidence>
<dbReference type="InterPro" id="IPR032858">
    <property type="entry name" value="CcoP_N"/>
</dbReference>
<dbReference type="InterPro" id="IPR038414">
    <property type="entry name" value="CcoP_N_sf"/>
</dbReference>
<evidence type="ECO:0000256" key="2">
    <source>
        <dbReference type="ARBA" id="ARBA00022723"/>
    </source>
</evidence>
<proteinExistence type="predicted"/>
<dbReference type="PROSITE" id="PS51007">
    <property type="entry name" value="CYTC"/>
    <property type="match status" value="1"/>
</dbReference>
<dbReference type="Gene3D" id="6.10.280.130">
    <property type="match status" value="1"/>
</dbReference>
<keyword evidence="2 4" id="KW-0479">Metal-binding</keyword>